<evidence type="ECO:0000313" key="6">
    <source>
        <dbReference type="EMBL" id="OCF51614.1"/>
    </source>
</evidence>
<dbReference type="GO" id="GO:0061186">
    <property type="term" value="P:negative regulation of silent mating-type cassette heterochromatin formation"/>
    <property type="evidence" value="ECO:0007669"/>
    <property type="project" value="TreeGrafter"/>
</dbReference>
<feature type="region of interest" description="Disordered" evidence="4">
    <location>
        <begin position="813"/>
        <end position="849"/>
    </location>
</feature>
<dbReference type="AlphaFoldDB" id="A0A1B9I7Z3"/>
<dbReference type="InterPro" id="IPR053051">
    <property type="entry name" value="HDAC_complex_subunit"/>
</dbReference>
<keyword evidence="3" id="KW-0862">Zinc</keyword>
<feature type="compositionally biased region" description="Polar residues" evidence="4">
    <location>
        <begin position="92"/>
        <end position="102"/>
    </location>
</feature>
<dbReference type="GO" id="GO:0070210">
    <property type="term" value="C:Rpd3L-Expanded complex"/>
    <property type="evidence" value="ECO:0007669"/>
    <property type="project" value="TreeGrafter"/>
</dbReference>
<dbReference type="STRING" id="1296096.A0A1B9I7Z3"/>
<feature type="compositionally biased region" description="Pro residues" evidence="4">
    <location>
        <begin position="55"/>
        <end position="71"/>
    </location>
</feature>
<dbReference type="RefSeq" id="XP_019012833.1">
    <property type="nucleotide sequence ID" value="XM_019154093.1"/>
</dbReference>
<dbReference type="SUPFAM" id="SSF57903">
    <property type="entry name" value="FYVE/PHD zinc finger"/>
    <property type="match status" value="1"/>
</dbReference>
<feature type="region of interest" description="Disordered" evidence="4">
    <location>
        <begin position="726"/>
        <end position="766"/>
    </location>
</feature>
<protein>
    <recommendedName>
        <fullName evidence="5">Zinc finger PHD-type domain-containing protein</fullName>
    </recommendedName>
</protein>
<dbReference type="GO" id="GO:0061188">
    <property type="term" value="P:negative regulation of rDNA heterochromatin formation"/>
    <property type="evidence" value="ECO:0007669"/>
    <property type="project" value="TreeGrafter"/>
</dbReference>
<feature type="compositionally biased region" description="Low complexity" evidence="4">
    <location>
        <begin position="629"/>
        <end position="642"/>
    </location>
</feature>
<dbReference type="KEGG" id="kpin:30170698"/>
<feature type="compositionally biased region" description="Polar residues" evidence="4">
    <location>
        <begin position="217"/>
        <end position="246"/>
    </location>
</feature>
<evidence type="ECO:0000313" key="8">
    <source>
        <dbReference type="Proteomes" id="UP000094020"/>
    </source>
</evidence>
<dbReference type="SMART" id="SM00249">
    <property type="entry name" value="PHD"/>
    <property type="match status" value="1"/>
</dbReference>
<dbReference type="InterPro" id="IPR019786">
    <property type="entry name" value="Zinc_finger_PHD-type_CS"/>
</dbReference>
<dbReference type="Gene3D" id="3.30.40.10">
    <property type="entry name" value="Zinc/RING finger domain, C3HC4 (zinc finger)"/>
    <property type="match status" value="1"/>
</dbReference>
<reference evidence="7" key="4">
    <citation type="submission" date="2024-02" db="EMBL/GenBank/DDBJ databases">
        <title>Comparative genomics of Cryptococcus and Kwoniella reveals pathogenesis evolution and contrasting modes of karyotype evolution via chromosome fusion or intercentromeric recombination.</title>
        <authorList>
            <person name="Coelho M.A."/>
            <person name="David-Palma M."/>
            <person name="Shea T."/>
            <person name="Bowers K."/>
            <person name="McGinley-Smith S."/>
            <person name="Mohammad A.W."/>
            <person name="Gnirke A."/>
            <person name="Yurkov A.M."/>
            <person name="Nowrousian M."/>
            <person name="Sun S."/>
            <person name="Cuomo C.A."/>
            <person name="Heitman J."/>
        </authorList>
    </citation>
    <scope>NUCLEOTIDE SEQUENCE</scope>
    <source>
        <strain evidence="7">CBS 10737</strain>
    </source>
</reference>
<dbReference type="InterPro" id="IPR011011">
    <property type="entry name" value="Znf_FYVE_PHD"/>
</dbReference>
<feature type="region of interest" description="Disordered" evidence="4">
    <location>
        <begin position="389"/>
        <end position="656"/>
    </location>
</feature>
<reference evidence="6" key="3">
    <citation type="submission" date="2016-07" db="EMBL/GenBank/DDBJ databases">
        <title>Evolution of pathogenesis and genome organization in the Tremellales.</title>
        <authorList>
            <person name="Cuomo C."/>
            <person name="Litvintseva A."/>
            <person name="Heitman J."/>
            <person name="Chen Y."/>
            <person name="Sun S."/>
            <person name="Springer D."/>
            <person name="Dromer F."/>
            <person name="Young S."/>
            <person name="Zeng Q."/>
            <person name="Chapman S."/>
            <person name="Gujja S."/>
            <person name="Saif S."/>
            <person name="Birren B."/>
        </authorList>
    </citation>
    <scope>NUCLEOTIDE SEQUENCE</scope>
    <source>
        <strain evidence="6">CBS 10737</strain>
    </source>
</reference>
<reference evidence="6" key="1">
    <citation type="submission" date="2013-07" db="EMBL/GenBank/DDBJ databases">
        <title>The Genome Sequence of Cryptococcus pinus CBS10737.</title>
        <authorList>
            <consortium name="The Broad Institute Genome Sequencing Platform"/>
            <person name="Cuomo C."/>
            <person name="Litvintseva A."/>
            <person name="Chen Y."/>
            <person name="Heitman J."/>
            <person name="Sun S."/>
            <person name="Springer D."/>
            <person name="Dromer F."/>
            <person name="Young S.K."/>
            <person name="Zeng Q."/>
            <person name="Gargeya S."/>
            <person name="Fitzgerald M."/>
            <person name="Abouelleil A."/>
            <person name="Alvarado L."/>
            <person name="Berlin A.M."/>
            <person name="Chapman S.B."/>
            <person name="Dewar J."/>
            <person name="Goldberg J."/>
            <person name="Griggs A."/>
            <person name="Gujja S."/>
            <person name="Hansen M."/>
            <person name="Howarth C."/>
            <person name="Imamovic A."/>
            <person name="Larimer J."/>
            <person name="McCowan C."/>
            <person name="Murphy C."/>
            <person name="Pearson M."/>
            <person name="Priest M."/>
            <person name="Roberts A."/>
            <person name="Saif S."/>
            <person name="Shea T."/>
            <person name="Sykes S."/>
            <person name="Wortman J."/>
            <person name="Nusbaum C."/>
            <person name="Birren B."/>
        </authorList>
    </citation>
    <scope>NUCLEOTIDE SEQUENCE [LARGE SCALE GENOMIC DNA]</scope>
    <source>
        <strain evidence="6">CBS 10737</strain>
    </source>
</reference>
<dbReference type="EMBL" id="KV700115">
    <property type="protein sequence ID" value="OCF51614.1"/>
    <property type="molecule type" value="Genomic_DNA"/>
</dbReference>
<dbReference type="GO" id="GO:0033698">
    <property type="term" value="C:Rpd3L complex"/>
    <property type="evidence" value="ECO:0007669"/>
    <property type="project" value="TreeGrafter"/>
</dbReference>
<accession>A0A1B9I7Z3</accession>
<feature type="compositionally biased region" description="Basic and acidic residues" evidence="4">
    <location>
        <begin position="260"/>
        <end position="278"/>
    </location>
</feature>
<dbReference type="OrthoDB" id="79252at2759"/>
<sequence>MDHRRRTSMTSTSSRSVRESSIHVKNLRSPSTSSATPKLEEDEDGKPRRTRGRNPLPPSSGPLFPPLPPKQPKNSPKNSPQAPSRSPAIRTPSAQQQPTSSLAAPPEIVPSDEIPDIPLDSSALEEDAISARSVSPEKTHVPSASNASLTPPPPTSEDTTEGENKTDAVAEPPEEGEEDWDSYRRHRTVKGFGNAANVEIKAEPDLDEQDQEETPVKTRSSKLNGNGLSTAGSGENTPLATTPLSNSERAGSASRARKRRGEDELLLDDHLLPAEIRRTSFSVSKKQKKEEIIEPPEEENKEDDDIAIADDDEEEDEEEEEVKDVTRCVCQKEDIDVMMIQCDECNVWQHGECMGIWGDEEAPDEYFCEECKPERHQPLMKWIRRQGRKSGNSFIPPSPINLRNLHNDRDDYPPSQSKRWAQEEEAEEAPEPTPPPKPLSRSHHKREITSPTAESHDGRRSTRGRQPASSLSRDKPPSSSSKVDPSKSLPKAGTLNRKVRGVSSISPDRDSQSPQPNSAREPKRRSTMNSRDAAFEEEVKAALEASRIEMMSPTHELEDSVIIEDKEKDRGEKRRRDDEEEGEDKERAKKGRRKRDDDEGSVEPGVNKNKHPNQYTYRPKPPSALPQIPAAAQSPARRVAASTPVPIAPPAHHEHGTRRAGALAAAPVVYHPLTPESANHLSWFLPDHLSAFSDLLPSSHPDALEVPAPRILSYLPRNHYHNQQYGPFNEERDDNGKLVLPDEPSGRDVINDGNHRTQLDPPARPRYPVKRITTAEMKKRVRNVLEYVGRVQVEEGKRQERARLLGIKTVKSTGQTGKDEDGDVEMAETSEETTNSNSNSTPPLPDQTKSMQLMDDLTRDLINFQESFNNNGSLNGYPSPALPTTGTFSGNGNGISLPPTPVLPSDPIVPAMSQSQLAPASKIESAEDLIIQSDLKTMMSDSAEMIPRENTIKEVIEGEGLDVYRQGLVNTVITAEEEKEVTEKVDEIIMESTL</sequence>
<evidence type="ECO:0000256" key="4">
    <source>
        <dbReference type="SAM" id="MobiDB-lite"/>
    </source>
</evidence>
<dbReference type="PROSITE" id="PS01359">
    <property type="entry name" value="ZF_PHD_1"/>
    <property type="match status" value="1"/>
</dbReference>
<dbReference type="InterPro" id="IPR001965">
    <property type="entry name" value="Znf_PHD"/>
</dbReference>
<keyword evidence="8" id="KW-1185">Reference proteome</keyword>
<evidence type="ECO:0000256" key="3">
    <source>
        <dbReference type="ARBA" id="ARBA00022833"/>
    </source>
</evidence>
<dbReference type="Proteomes" id="UP000094020">
    <property type="component" value="Chromosome 6"/>
</dbReference>
<keyword evidence="2" id="KW-0863">Zinc-finger</keyword>
<feature type="domain" description="Zinc finger PHD-type" evidence="5">
    <location>
        <begin position="327"/>
        <end position="372"/>
    </location>
</feature>
<evidence type="ECO:0000313" key="7">
    <source>
        <dbReference type="EMBL" id="WWC70838.1"/>
    </source>
</evidence>
<feature type="region of interest" description="Disordered" evidence="4">
    <location>
        <begin position="1"/>
        <end position="325"/>
    </location>
</feature>
<reference evidence="7" key="2">
    <citation type="submission" date="2013-07" db="EMBL/GenBank/DDBJ databases">
        <authorList>
            <consortium name="The Broad Institute Genome Sequencing Platform"/>
            <person name="Cuomo C."/>
            <person name="Litvintseva A."/>
            <person name="Chen Y."/>
            <person name="Heitman J."/>
            <person name="Sun S."/>
            <person name="Springer D."/>
            <person name="Dromer F."/>
            <person name="Young S.K."/>
            <person name="Zeng Q."/>
            <person name="Gargeya S."/>
            <person name="Fitzgerald M."/>
            <person name="Abouelleil A."/>
            <person name="Alvarado L."/>
            <person name="Berlin A.M."/>
            <person name="Chapman S.B."/>
            <person name="Dewar J."/>
            <person name="Goldberg J."/>
            <person name="Griggs A."/>
            <person name="Gujja S."/>
            <person name="Hansen M."/>
            <person name="Howarth C."/>
            <person name="Imamovic A."/>
            <person name="Larimer J."/>
            <person name="McCowan C."/>
            <person name="Murphy C."/>
            <person name="Pearson M."/>
            <person name="Priest M."/>
            <person name="Roberts A."/>
            <person name="Saif S."/>
            <person name="Shea T."/>
            <person name="Sykes S."/>
            <person name="Wortman J."/>
            <person name="Nusbaum C."/>
            <person name="Birren B."/>
        </authorList>
    </citation>
    <scope>NUCLEOTIDE SEQUENCE</scope>
    <source>
        <strain evidence="7">CBS 10737</strain>
    </source>
</reference>
<dbReference type="PANTHER" id="PTHR47793">
    <property type="entry name" value="HISTONE DEACETYLASE COMPLEX SUBUNIT CTI6"/>
    <property type="match status" value="1"/>
</dbReference>
<name>A0A1B9I7Z3_9TREE</name>
<organism evidence="6">
    <name type="scientific">Kwoniella pini CBS 10737</name>
    <dbReference type="NCBI Taxonomy" id="1296096"/>
    <lineage>
        <taxon>Eukaryota</taxon>
        <taxon>Fungi</taxon>
        <taxon>Dikarya</taxon>
        <taxon>Basidiomycota</taxon>
        <taxon>Agaricomycotina</taxon>
        <taxon>Tremellomycetes</taxon>
        <taxon>Tremellales</taxon>
        <taxon>Cryptococcaceae</taxon>
        <taxon>Kwoniella</taxon>
    </lineage>
</organism>
<feature type="compositionally biased region" description="Low complexity" evidence="4">
    <location>
        <begin position="832"/>
        <end position="841"/>
    </location>
</feature>
<feature type="compositionally biased region" description="Acidic residues" evidence="4">
    <location>
        <begin position="820"/>
        <end position="831"/>
    </location>
</feature>
<evidence type="ECO:0000256" key="1">
    <source>
        <dbReference type="ARBA" id="ARBA00022723"/>
    </source>
</evidence>
<proteinExistence type="predicted"/>
<dbReference type="CDD" id="cd15550">
    <property type="entry name" value="PHD_MLL5"/>
    <property type="match status" value="1"/>
</dbReference>
<dbReference type="PANTHER" id="PTHR47793:SF1">
    <property type="entry name" value="HISTONE DEACETYLASE COMPLEX SUBUNIT CTI6"/>
    <property type="match status" value="1"/>
</dbReference>
<dbReference type="GeneID" id="30170698"/>
<gene>
    <name evidence="6" type="ORF">I206_02329</name>
    <name evidence="7" type="ORF">I206_104790</name>
</gene>
<keyword evidence="1" id="KW-0479">Metal-binding</keyword>
<feature type="compositionally biased region" description="Basic and acidic residues" evidence="4">
    <location>
        <begin position="555"/>
        <end position="577"/>
    </location>
</feature>
<dbReference type="InterPro" id="IPR013083">
    <property type="entry name" value="Znf_RING/FYVE/PHD"/>
</dbReference>
<feature type="compositionally biased region" description="Acidic residues" evidence="4">
    <location>
        <begin position="293"/>
        <end position="322"/>
    </location>
</feature>
<evidence type="ECO:0000259" key="5">
    <source>
        <dbReference type="SMART" id="SM00249"/>
    </source>
</evidence>
<dbReference type="EMBL" id="CP144524">
    <property type="protein sequence ID" value="WWC70838.1"/>
    <property type="molecule type" value="Genomic_DNA"/>
</dbReference>
<feature type="compositionally biased region" description="Basic and acidic residues" evidence="4">
    <location>
        <begin position="744"/>
        <end position="758"/>
    </location>
</feature>
<evidence type="ECO:0000256" key="2">
    <source>
        <dbReference type="ARBA" id="ARBA00022771"/>
    </source>
</evidence>
<dbReference type="Pfam" id="PF20826">
    <property type="entry name" value="PHD_5"/>
    <property type="match status" value="1"/>
</dbReference>
<feature type="compositionally biased region" description="Low complexity" evidence="4">
    <location>
        <begin position="477"/>
        <end position="491"/>
    </location>
</feature>
<dbReference type="GO" id="GO:0008270">
    <property type="term" value="F:zinc ion binding"/>
    <property type="evidence" value="ECO:0007669"/>
    <property type="project" value="UniProtKB-KW"/>
</dbReference>